<keyword evidence="8" id="KW-0443">Lipid metabolism</keyword>
<evidence type="ECO:0000256" key="8">
    <source>
        <dbReference type="ARBA" id="ARBA00023098"/>
    </source>
</evidence>
<accession>A0A1Y1SF65</accession>
<evidence type="ECO:0000256" key="1">
    <source>
        <dbReference type="ARBA" id="ARBA00004771"/>
    </source>
</evidence>
<evidence type="ECO:0000256" key="9">
    <source>
        <dbReference type="ARBA" id="ARBA00023315"/>
    </source>
</evidence>
<dbReference type="InterPro" id="IPR023213">
    <property type="entry name" value="CAT-like_dom_sf"/>
</dbReference>
<sequence length="463" mass="50806">MAGKRLSPMDAMFLYGETRDIKMHVAGLLPLTPPKDAGPDYLRELMDEIKASVQVEAPWNLKLRTPNFMLNPMHRWIEDDNFDIEYHVRRSALPAPGDERELGVLISRLHSNALDLSRPPWELHLIEGLEGGRLALYMKIHHALVDGYTAMKILSRSMARDPDERDTPMFYSQSQPRRQIAAKAAGVDMSAVWDSVVSQFDSVRDVGKALWRLSRTARGEIGDLVNSMQAPNSVLNGRIGRNRRFATQQYQLAELKALSKASGGTLNDIVMALCAGGLRRFLLDMGELPDKPLVAFLPVNVRPKDDPGGGNAVGAMLASLATDIEDPVARLNAIVASTREAKHQMEAMSAAAIIAYSSLIMAPFGLQTLKAVSGIRGRLPITFNLCISNVPGPDEPLYFRGSRIEATYPVSIPAHGMALNITVQSYAGTLNFGFVGCRDTLPHLQRLAVFTGEALDELKAALL</sequence>
<keyword evidence="7" id="KW-0319">Glycerol metabolism</keyword>
<evidence type="ECO:0000256" key="10">
    <source>
        <dbReference type="ARBA" id="ARBA00048109"/>
    </source>
</evidence>
<evidence type="ECO:0000313" key="13">
    <source>
        <dbReference type="EMBL" id="ORE88248.1"/>
    </source>
</evidence>
<dbReference type="GO" id="GO:0005886">
    <property type="term" value="C:plasma membrane"/>
    <property type="evidence" value="ECO:0007669"/>
    <property type="project" value="TreeGrafter"/>
</dbReference>
<dbReference type="OrthoDB" id="9810950at2"/>
<evidence type="ECO:0000256" key="4">
    <source>
        <dbReference type="ARBA" id="ARBA00013244"/>
    </source>
</evidence>
<comment type="pathway">
    <text evidence="2">Lipid metabolism.</text>
</comment>
<dbReference type="RefSeq" id="WP_083558907.1">
    <property type="nucleotide sequence ID" value="NZ_AQQV01000001.1"/>
</dbReference>
<comment type="caution">
    <text evidence="13">The sequence shown here is derived from an EMBL/GenBank/DDBJ whole genome shotgun (WGS) entry which is preliminary data.</text>
</comment>
<dbReference type="Gene3D" id="3.30.559.30">
    <property type="entry name" value="Nonribosomal peptide synthetase, condensation domain"/>
    <property type="match status" value="1"/>
</dbReference>
<dbReference type="STRING" id="1317117.ATO7_00195"/>
<evidence type="ECO:0000256" key="2">
    <source>
        <dbReference type="ARBA" id="ARBA00005189"/>
    </source>
</evidence>
<evidence type="ECO:0000256" key="7">
    <source>
        <dbReference type="ARBA" id="ARBA00022798"/>
    </source>
</evidence>
<reference evidence="13 14" key="1">
    <citation type="submission" date="2013-04" db="EMBL/GenBank/DDBJ databases">
        <title>Oceanococcus atlanticus 22II-S10r2 Genome Sequencing.</title>
        <authorList>
            <person name="Lai Q."/>
            <person name="Li G."/>
            <person name="Shao Z."/>
        </authorList>
    </citation>
    <scope>NUCLEOTIDE SEQUENCE [LARGE SCALE GENOMIC DNA]</scope>
    <source>
        <strain evidence="13 14">22II-S10r2</strain>
    </source>
</reference>
<keyword evidence="5" id="KW-0444">Lipid biosynthesis</keyword>
<dbReference type="EMBL" id="AQQV01000001">
    <property type="protein sequence ID" value="ORE88248.1"/>
    <property type="molecule type" value="Genomic_DNA"/>
</dbReference>
<keyword evidence="6 13" id="KW-0808">Transferase</keyword>
<keyword evidence="14" id="KW-1185">Reference proteome</keyword>
<dbReference type="NCBIfam" id="TIGR02946">
    <property type="entry name" value="acyl_WS_DGAT"/>
    <property type="match status" value="1"/>
</dbReference>
<dbReference type="GO" id="GO:0001666">
    <property type="term" value="P:response to hypoxia"/>
    <property type="evidence" value="ECO:0007669"/>
    <property type="project" value="TreeGrafter"/>
</dbReference>
<feature type="domain" description="O-acyltransferase WSD1-like N-terminal" evidence="11">
    <location>
        <begin position="6"/>
        <end position="270"/>
    </location>
</feature>
<dbReference type="InterPro" id="IPR045034">
    <property type="entry name" value="O-acyltransferase_WSD1-like"/>
</dbReference>
<evidence type="ECO:0000256" key="6">
    <source>
        <dbReference type="ARBA" id="ARBA00022679"/>
    </source>
</evidence>
<dbReference type="EC" id="2.3.1.20" evidence="4"/>
<dbReference type="Proteomes" id="UP000192342">
    <property type="component" value="Unassembled WGS sequence"/>
</dbReference>
<dbReference type="Pfam" id="PF03007">
    <property type="entry name" value="WS_DGAT_cat"/>
    <property type="match status" value="1"/>
</dbReference>
<evidence type="ECO:0000259" key="12">
    <source>
        <dbReference type="Pfam" id="PF06974"/>
    </source>
</evidence>
<evidence type="ECO:0000256" key="3">
    <source>
        <dbReference type="ARBA" id="ARBA00009587"/>
    </source>
</evidence>
<dbReference type="InterPro" id="IPR009721">
    <property type="entry name" value="O-acyltransferase_WSD1_C"/>
</dbReference>
<dbReference type="GO" id="GO:0004144">
    <property type="term" value="F:diacylglycerol O-acyltransferase activity"/>
    <property type="evidence" value="ECO:0007669"/>
    <property type="project" value="UniProtKB-EC"/>
</dbReference>
<dbReference type="SUPFAM" id="SSF52777">
    <property type="entry name" value="CoA-dependent acyltransferases"/>
    <property type="match status" value="1"/>
</dbReference>
<dbReference type="GO" id="GO:0051701">
    <property type="term" value="P:biological process involved in interaction with host"/>
    <property type="evidence" value="ECO:0007669"/>
    <property type="project" value="TreeGrafter"/>
</dbReference>
<feature type="domain" description="O-acyltransferase WSD1 C-terminal" evidence="12">
    <location>
        <begin position="310"/>
        <end position="459"/>
    </location>
</feature>
<evidence type="ECO:0000259" key="11">
    <source>
        <dbReference type="Pfam" id="PF03007"/>
    </source>
</evidence>
<dbReference type="Pfam" id="PF06974">
    <property type="entry name" value="WS_DGAT_C"/>
    <property type="match status" value="1"/>
</dbReference>
<dbReference type="Gene3D" id="3.30.559.10">
    <property type="entry name" value="Chloramphenicol acetyltransferase-like domain"/>
    <property type="match status" value="1"/>
</dbReference>
<comment type="pathway">
    <text evidence="1">Glycerolipid metabolism; triacylglycerol biosynthesis.</text>
</comment>
<keyword evidence="9 13" id="KW-0012">Acyltransferase</keyword>
<dbReference type="PANTHER" id="PTHR31650:SF1">
    <property type="entry name" value="WAX ESTER SYNTHASE_DIACYLGLYCEROL ACYLTRANSFERASE 4-RELATED"/>
    <property type="match status" value="1"/>
</dbReference>
<gene>
    <name evidence="13" type="ORF">ATO7_00195</name>
</gene>
<dbReference type="InterPro" id="IPR004255">
    <property type="entry name" value="O-acyltransferase_WSD1_N"/>
</dbReference>
<dbReference type="AlphaFoldDB" id="A0A1Y1SF65"/>
<evidence type="ECO:0000256" key="5">
    <source>
        <dbReference type="ARBA" id="ARBA00022516"/>
    </source>
</evidence>
<proteinExistence type="inferred from homology"/>
<comment type="similarity">
    <text evidence="3">Belongs to the long-chain O-acyltransferase family.</text>
</comment>
<dbReference type="InterPro" id="IPR014292">
    <property type="entry name" value="Acyl_transf_WS/DGAT"/>
</dbReference>
<evidence type="ECO:0000313" key="14">
    <source>
        <dbReference type="Proteomes" id="UP000192342"/>
    </source>
</evidence>
<dbReference type="GO" id="GO:0006071">
    <property type="term" value="P:glycerol metabolic process"/>
    <property type="evidence" value="ECO:0007669"/>
    <property type="project" value="UniProtKB-KW"/>
</dbReference>
<dbReference type="GO" id="GO:0071731">
    <property type="term" value="P:response to nitric oxide"/>
    <property type="evidence" value="ECO:0007669"/>
    <property type="project" value="TreeGrafter"/>
</dbReference>
<dbReference type="GO" id="GO:0019432">
    <property type="term" value="P:triglyceride biosynthetic process"/>
    <property type="evidence" value="ECO:0007669"/>
    <property type="project" value="UniProtKB-UniPathway"/>
</dbReference>
<dbReference type="PANTHER" id="PTHR31650">
    <property type="entry name" value="O-ACYLTRANSFERASE (WSD1-LIKE) FAMILY PROTEIN"/>
    <property type="match status" value="1"/>
</dbReference>
<organism evidence="13 14">
    <name type="scientific">Oceanococcus atlanticus</name>
    <dbReference type="NCBI Taxonomy" id="1317117"/>
    <lineage>
        <taxon>Bacteria</taxon>
        <taxon>Pseudomonadati</taxon>
        <taxon>Pseudomonadota</taxon>
        <taxon>Gammaproteobacteria</taxon>
        <taxon>Chromatiales</taxon>
        <taxon>Oceanococcaceae</taxon>
        <taxon>Oceanococcus</taxon>
    </lineage>
</organism>
<comment type="catalytic activity">
    <reaction evidence="10">
        <text>an acyl-CoA + a 1,2-diacyl-sn-glycerol = a triacyl-sn-glycerol + CoA</text>
        <dbReference type="Rhea" id="RHEA:10868"/>
        <dbReference type="ChEBI" id="CHEBI:17815"/>
        <dbReference type="ChEBI" id="CHEBI:57287"/>
        <dbReference type="ChEBI" id="CHEBI:58342"/>
        <dbReference type="ChEBI" id="CHEBI:64615"/>
        <dbReference type="EC" id="2.3.1.20"/>
    </reaction>
</comment>
<name>A0A1Y1SF65_9GAMM</name>
<protein>
    <recommendedName>
        <fullName evidence="4">diacylglycerol O-acyltransferase</fullName>
        <ecNumber evidence="4">2.3.1.20</ecNumber>
    </recommendedName>
</protein>
<dbReference type="UniPathway" id="UPA00282"/>